<protein>
    <submittedName>
        <fullName evidence="2">Uncharacterized protein</fullName>
    </submittedName>
</protein>
<evidence type="ECO:0000256" key="1">
    <source>
        <dbReference type="SAM" id="SignalP"/>
    </source>
</evidence>
<evidence type="ECO:0000313" key="3">
    <source>
        <dbReference type="Proteomes" id="UP000319160"/>
    </source>
</evidence>
<reference evidence="3" key="1">
    <citation type="submission" date="2019-06" db="EMBL/GenBank/DDBJ databases">
        <title>Draft genome sequence of the griseofulvin-producing fungus Xylaria cubensis strain G536.</title>
        <authorList>
            <person name="Mead M.E."/>
            <person name="Raja H.A."/>
            <person name="Steenwyk J.L."/>
            <person name="Knowles S.L."/>
            <person name="Oberlies N.H."/>
            <person name="Rokas A."/>
        </authorList>
    </citation>
    <scope>NUCLEOTIDE SEQUENCE [LARGE SCALE GENOMIC DNA]</scope>
    <source>
        <strain evidence="3">G536</strain>
    </source>
</reference>
<feature type="signal peptide" evidence="1">
    <location>
        <begin position="1"/>
        <end position="19"/>
    </location>
</feature>
<dbReference type="EMBL" id="VFLP01000060">
    <property type="protein sequence ID" value="TRX90012.1"/>
    <property type="molecule type" value="Genomic_DNA"/>
</dbReference>
<keyword evidence="1" id="KW-0732">Signal</keyword>
<dbReference type="OrthoDB" id="4634442at2759"/>
<feature type="chain" id="PRO_5022190606" evidence="1">
    <location>
        <begin position="20"/>
        <end position="100"/>
    </location>
</feature>
<accession>A0A553HPY8</accession>
<dbReference type="AlphaFoldDB" id="A0A553HPY8"/>
<sequence>MKSICILMGFLAAMAGASTNYVLKCTTDRRYRMCTTDGINTYCEYNGVLKTNDWENCGDDWCECKDYREDSVSNSFQAINMVKGQLLPGDVGNVFFKQGF</sequence>
<organism evidence="2 3">
    <name type="scientific">Xylaria flabelliformis</name>
    <dbReference type="NCBI Taxonomy" id="2512241"/>
    <lineage>
        <taxon>Eukaryota</taxon>
        <taxon>Fungi</taxon>
        <taxon>Dikarya</taxon>
        <taxon>Ascomycota</taxon>
        <taxon>Pezizomycotina</taxon>
        <taxon>Sordariomycetes</taxon>
        <taxon>Xylariomycetidae</taxon>
        <taxon>Xylariales</taxon>
        <taxon>Xylariaceae</taxon>
        <taxon>Xylaria</taxon>
    </lineage>
</organism>
<proteinExistence type="predicted"/>
<evidence type="ECO:0000313" key="2">
    <source>
        <dbReference type="EMBL" id="TRX90012.1"/>
    </source>
</evidence>
<keyword evidence="3" id="KW-1185">Reference proteome</keyword>
<name>A0A553HPY8_9PEZI</name>
<comment type="caution">
    <text evidence="2">The sequence shown here is derived from an EMBL/GenBank/DDBJ whole genome shotgun (WGS) entry which is preliminary data.</text>
</comment>
<dbReference type="Proteomes" id="UP000319160">
    <property type="component" value="Unassembled WGS sequence"/>
</dbReference>
<gene>
    <name evidence="2" type="ORF">FHL15_009113</name>
</gene>